<organism evidence="1 2">
    <name type="scientific">Cellvibrio zantedeschiae</name>
    <dbReference type="NCBI Taxonomy" id="1237077"/>
    <lineage>
        <taxon>Bacteria</taxon>
        <taxon>Pseudomonadati</taxon>
        <taxon>Pseudomonadota</taxon>
        <taxon>Gammaproteobacteria</taxon>
        <taxon>Cellvibrionales</taxon>
        <taxon>Cellvibrionaceae</taxon>
        <taxon>Cellvibrio</taxon>
    </lineage>
</organism>
<protein>
    <submittedName>
        <fullName evidence="1">Uncharacterized protein</fullName>
    </submittedName>
</protein>
<dbReference type="RefSeq" id="WP_189415874.1">
    <property type="nucleotide sequence ID" value="NZ_BMYZ01000001.1"/>
</dbReference>
<dbReference type="EMBL" id="BMYZ01000001">
    <property type="protein sequence ID" value="GGY64493.1"/>
    <property type="molecule type" value="Genomic_DNA"/>
</dbReference>
<evidence type="ECO:0000313" key="1">
    <source>
        <dbReference type="EMBL" id="GGY64493.1"/>
    </source>
</evidence>
<proteinExistence type="predicted"/>
<sequence length="77" mass="8701">MQKRLSAEPTSVQTRGRTDMIVNDIEIIRAVRILCIQHRFEEAIRLANKVQDADSRKTLTAICNSFRNSQITAKAAS</sequence>
<gene>
    <name evidence="1" type="ORF">GCM10011613_05330</name>
</gene>
<name>A0ABQ3ARN2_9GAMM</name>
<accession>A0ABQ3ARN2</accession>
<evidence type="ECO:0000313" key="2">
    <source>
        <dbReference type="Proteomes" id="UP000619761"/>
    </source>
</evidence>
<comment type="caution">
    <text evidence="1">The sequence shown here is derived from an EMBL/GenBank/DDBJ whole genome shotgun (WGS) entry which is preliminary data.</text>
</comment>
<dbReference type="Proteomes" id="UP000619761">
    <property type="component" value="Unassembled WGS sequence"/>
</dbReference>
<keyword evidence="2" id="KW-1185">Reference proteome</keyword>
<reference evidence="2" key="1">
    <citation type="journal article" date="2019" name="Int. J. Syst. Evol. Microbiol.">
        <title>The Global Catalogue of Microorganisms (GCM) 10K type strain sequencing project: providing services to taxonomists for standard genome sequencing and annotation.</title>
        <authorList>
            <consortium name="The Broad Institute Genomics Platform"/>
            <consortium name="The Broad Institute Genome Sequencing Center for Infectious Disease"/>
            <person name="Wu L."/>
            <person name="Ma J."/>
        </authorList>
    </citation>
    <scope>NUCLEOTIDE SEQUENCE [LARGE SCALE GENOMIC DNA]</scope>
    <source>
        <strain evidence="2">KCTC 32239</strain>
    </source>
</reference>